<keyword evidence="6 8" id="KW-0067">ATP-binding</keyword>
<sequence>MSVYTPVSDAALAAFLADYDLGRPLRLTGISAGVENSNFFLDTEGGNTVLTIFERLPIHEIPYFLDLTDWLGRADIPCPRPIPARDGRTLKTLCGKPAAIVQRLPGHSVEGRNPTAEEITLLGRLLARMHRAGQDFPVHRPNPAGPQWWLETAQRLRAHLCRDDVALVQDELREQGQNACQHLPQGVIHADLFPDNVLFSADRITGIIDFYYACDDLWLYDLAIVANAWCSRPDGSLDSTLSQTLWEAYTSERPLVAEEEACWFPLLRAAALRFWLLRLDAQHFPRAGDLTQCKDPAEYQRILLARREGC</sequence>
<dbReference type="AlphaFoldDB" id="A0A3M8QU43"/>
<dbReference type="CDD" id="cd05153">
    <property type="entry name" value="HomoserineK_II"/>
    <property type="match status" value="1"/>
</dbReference>
<proteinExistence type="inferred from homology"/>
<protein>
    <recommendedName>
        <fullName evidence="8 9">Homoserine kinase</fullName>
        <shortName evidence="8">HK</shortName>
        <shortName evidence="8">HSK</shortName>
        <ecNumber evidence="8 9">2.7.1.39</ecNumber>
    </recommendedName>
</protein>
<evidence type="ECO:0000256" key="8">
    <source>
        <dbReference type="HAMAP-Rule" id="MF_00301"/>
    </source>
</evidence>
<evidence type="ECO:0000259" key="10">
    <source>
        <dbReference type="Pfam" id="PF01636"/>
    </source>
</evidence>
<keyword evidence="5 8" id="KW-0418">Kinase</keyword>
<dbReference type="UniPathway" id="UPA00050">
    <property type="reaction ID" value="UER00064"/>
</dbReference>
<keyword evidence="1 8" id="KW-0028">Amino-acid biosynthesis</keyword>
<dbReference type="InterPro" id="IPR005280">
    <property type="entry name" value="Homoserine_kinase_II"/>
</dbReference>
<comment type="caution">
    <text evidence="11">The sequence shown here is derived from an EMBL/GenBank/DDBJ whole genome shotgun (WGS) entry which is preliminary data.</text>
</comment>
<evidence type="ECO:0000256" key="6">
    <source>
        <dbReference type="ARBA" id="ARBA00022840"/>
    </source>
</evidence>
<comment type="pathway">
    <text evidence="8">Amino-acid biosynthesis; L-threonine biosynthesis; L-threonine from L-aspartate: step 4/5.</text>
</comment>
<dbReference type="EMBL" id="RIZI01000181">
    <property type="protein sequence ID" value="RNF59738.1"/>
    <property type="molecule type" value="Genomic_DNA"/>
</dbReference>
<dbReference type="HAMAP" id="MF_00301">
    <property type="entry name" value="Homoser_kinase_2"/>
    <property type="match status" value="1"/>
</dbReference>
<evidence type="ECO:0000256" key="9">
    <source>
        <dbReference type="NCBIfam" id="TIGR00938"/>
    </source>
</evidence>
<dbReference type="NCBIfam" id="NF003558">
    <property type="entry name" value="PRK05231.1"/>
    <property type="match status" value="1"/>
</dbReference>
<evidence type="ECO:0000256" key="7">
    <source>
        <dbReference type="ARBA" id="ARBA00038240"/>
    </source>
</evidence>
<reference evidence="11" key="1">
    <citation type="submission" date="2018-10" db="EMBL/GenBank/DDBJ databases">
        <title>Acidithiobacillus sulfuriphilus sp. nov.: an extremely acidophilic sulfur-oxidizing chemolithotroph isolated from a neutral pH environment.</title>
        <authorList>
            <person name="Falagan C."/>
            <person name="Moya-Beltran A."/>
            <person name="Quatrini R."/>
            <person name="Johnson D.B."/>
        </authorList>
    </citation>
    <scope>NUCLEOTIDE SEQUENCE [LARGE SCALE GENOMIC DNA]</scope>
    <source>
        <strain evidence="11">CJ-2</strain>
    </source>
</reference>
<comment type="similarity">
    <text evidence="7 8">Belongs to the pseudomonas-type ThrB family.</text>
</comment>
<dbReference type="GO" id="GO:0004413">
    <property type="term" value="F:homoserine kinase activity"/>
    <property type="evidence" value="ECO:0007669"/>
    <property type="project" value="UniProtKB-UniRule"/>
</dbReference>
<dbReference type="GO" id="GO:0009088">
    <property type="term" value="P:threonine biosynthetic process"/>
    <property type="evidence" value="ECO:0007669"/>
    <property type="project" value="UniProtKB-UniRule"/>
</dbReference>
<evidence type="ECO:0000256" key="2">
    <source>
        <dbReference type="ARBA" id="ARBA00022679"/>
    </source>
</evidence>
<evidence type="ECO:0000256" key="4">
    <source>
        <dbReference type="ARBA" id="ARBA00022741"/>
    </source>
</evidence>
<dbReference type="InterPro" id="IPR011009">
    <property type="entry name" value="Kinase-like_dom_sf"/>
</dbReference>
<gene>
    <name evidence="8" type="primary">thrB</name>
    <name evidence="11" type="ORF">EC580_10575</name>
</gene>
<organism evidence="11">
    <name type="scientific">Acidithiobacillus sulfuriphilus</name>
    <dbReference type="NCBI Taxonomy" id="1867749"/>
    <lineage>
        <taxon>Bacteria</taxon>
        <taxon>Pseudomonadati</taxon>
        <taxon>Pseudomonadota</taxon>
        <taxon>Acidithiobacillia</taxon>
        <taxon>Acidithiobacillales</taxon>
        <taxon>Acidithiobacillaceae</taxon>
        <taxon>Acidithiobacillus</taxon>
    </lineage>
</organism>
<evidence type="ECO:0000256" key="3">
    <source>
        <dbReference type="ARBA" id="ARBA00022697"/>
    </source>
</evidence>
<dbReference type="OrthoDB" id="9777460at2"/>
<keyword evidence="2 8" id="KW-0808">Transferase</keyword>
<dbReference type="NCBIfam" id="TIGR00938">
    <property type="entry name" value="thrB_alt"/>
    <property type="match status" value="1"/>
</dbReference>
<dbReference type="EC" id="2.7.1.39" evidence="8 9"/>
<name>A0A3M8QU43_9PROT</name>
<evidence type="ECO:0000256" key="5">
    <source>
        <dbReference type="ARBA" id="ARBA00022777"/>
    </source>
</evidence>
<keyword evidence="3 8" id="KW-0791">Threonine biosynthesis</keyword>
<dbReference type="PANTHER" id="PTHR21064">
    <property type="entry name" value="AMINOGLYCOSIDE PHOSPHOTRANSFERASE DOMAIN-CONTAINING PROTEIN-RELATED"/>
    <property type="match status" value="1"/>
</dbReference>
<evidence type="ECO:0000313" key="11">
    <source>
        <dbReference type="EMBL" id="RNF59738.1"/>
    </source>
</evidence>
<dbReference type="RefSeq" id="WP_123104852.1">
    <property type="nucleotide sequence ID" value="NZ_CP127527.1"/>
</dbReference>
<dbReference type="InterPro" id="IPR002575">
    <property type="entry name" value="Aminoglycoside_PTrfase"/>
</dbReference>
<evidence type="ECO:0000256" key="1">
    <source>
        <dbReference type="ARBA" id="ARBA00022605"/>
    </source>
</evidence>
<dbReference type="PANTHER" id="PTHR21064:SF6">
    <property type="entry name" value="AMINOGLYCOSIDE PHOSPHOTRANSFERASE DOMAIN-CONTAINING PROTEIN"/>
    <property type="match status" value="1"/>
</dbReference>
<accession>A0A3M8QU43</accession>
<dbReference type="SUPFAM" id="SSF56112">
    <property type="entry name" value="Protein kinase-like (PK-like)"/>
    <property type="match status" value="1"/>
</dbReference>
<keyword evidence="4 8" id="KW-0547">Nucleotide-binding</keyword>
<dbReference type="GO" id="GO:0005524">
    <property type="term" value="F:ATP binding"/>
    <property type="evidence" value="ECO:0007669"/>
    <property type="project" value="UniProtKB-KW"/>
</dbReference>
<dbReference type="Gene3D" id="3.30.200.20">
    <property type="entry name" value="Phosphorylase Kinase, domain 1"/>
    <property type="match status" value="1"/>
</dbReference>
<dbReference type="Gene3D" id="3.90.1200.10">
    <property type="match status" value="1"/>
</dbReference>
<dbReference type="Pfam" id="PF01636">
    <property type="entry name" value="APH"/>
    <property type="match status" value="1"/>
</dbReference>
<comment type="catalytic activity">
    <reaction evidence="8">
        <text>L-homoserine + ATP = O-phospho-L-homoserine + ADP + H(+)</text>
        <dbReference type="Rhea" id="RHEA:13985"/>
        <dbReference type="ChEBI" id="CHEBI:15378"/>
        <dbReference type="ChEBI" id="CHEBI:30616"/>
        <dbReference type="ChEBI" id="CHEBI:57476"/>
        <dbReference type="ChEBI" id="CHEBI:57590"/>
        <dbReference type="ChEBI" id="CHEBI:456216"/>
        <dbReference type="EC" id="2.7.1.39"/>
    </reaction>
</comment>
<feature type="domain" description="Aminoglycoside phosphotransferase" evidence="10">
    <location>
        <begin position="27"/>
        <end position="249"/>
    </location>
</feature>
<dbReference type="InterPro" id="IPR050249">
    <property type="entry name" value="Pseudomonas-type_ThrB"/>
</dbReference>